<evidence type="ECO:0000256" key="1">
    <source>
        <dbReference type="SAM" id="MobiDB-lite"/>
    </source>
</evidence>
<evidence type="ECO:0000259" key="2">
    <source>
        <dbReference type="PROSITE" id="PS50887"/>
    </source>
</evidence>
<dbReference type="CDD" id="cd01949">
    <property type="entry name" value="GGDEF"/>
    <property type="match status" value="1"/>
</dbReference>
<dbReference type="PROSITE" id="PS50887">
    <property type="entry name" value="GGDEF"/>
    <property type="match status" value="1"/>
</dbReference>
<feature type="region of interest" description="Disordered" evidence="1">
    <location>
        <begin position="204"/>
        <end position="236"/>
    </location>
</feature>
<dbReference type="EMBL" id="CP073767">
    <property type="protein sequence ID" value="UWZ58795.1"/>
    <property type="molecule type" value="Genomic_DNA"/>
</dbReference>
<reference evidence="3" key="1">
    <citation type="submission" date="2021-04" db="EMBL/GenBank/DDBJ databases">
        <title>Dactylosporangium aurantiacum NRRL B-8018 full assembly.</title>
        <authorList>
            <person name="Hartkoorn R.C."/>
            <person name="Beaudoing E."/>
            <person name="Hot D."/>
        </authorList>
    </citation>
    <scope>NUCLEOTIDE SEQUENCE</scope>
    <source>
        <strain evidence="3">NRRL B-8018</strain>
    </source>
</reference>
<dbReference type="AlphaFoldDB" id="A0A9Q9MLB7"/>
<dbReference type="PANTHER" id="PTHR44757">
    <property type="entry name" value="DIGUANYLATE CYCLASE DGCP"/>
    <property type="match status" value="1"/>
</dbReference>
<dbReference type="InterPro" id="IPR000160">
    <property type="entry name" value="GGDEF_dom"/>
</dbReference>
<protein>
    <submittedName>
        <fullName evidence="3">GGDEF domain-containing protein</fullName>
    </submittedName>
</protein>
<dbReference type="Pfam" id="PF00990">
    <property type="entry name" value="GGDEF"/>
    <property type="match status" value="1"/>
</dbReference>
<evidence type="ECO:0000313" key="3">
    <source>
        <dbReference type="EMBL" id="UWZ58795.1"/>
    </source>
</evidence>
<name>A0A9Q9MLB7_9ACTN</name>
<organism evidence="3 4">
    <name type="scientific">Dactylosporangium aurantiacum</name>
    <dbReference type="NCBI Taxonomy" id="35754"/>
    <lineage>
        <taxon>Bacteria</taxon>
        <taxon>Bacillati</taxon>
        <taxon>Actinomycetota</taxon>
        <taxon>Actinomycetes</taxon>
        <taxon>Micromonosporales</taxon>
        <taxon>Micromonosporaceae</taxon>
        <taxon>Dactylosporangium</taxon>
    </lineage>
</organism>
<dbReference type="KEGG" id="daur:Daura_23080"/>
<proteinExistence type="predicted"/>
<dbReference type="InterPro" id="IPR043128">
    <property type="entry name" value="Rev_trsase/Diguanyl_cyclase"/>
</dbReference>
<sequence>MFITILVIATIAAAILSIGVGLGRLAARPALNRTYRELADAAWQLAHDPLTGLFNRTGLHAVYTGLAAAPGPQPLIVMLLDLDGFKAVNDTYGHDGGDTLLMEVADRISSITEINGGAAARLSGDEFVIILPVRDQQIASLADTIVSAVGRPVQVDTDNGPVTTAVTASIGVAVIESTDHLQDVALHRADTAMYHAKHQGGNQHITYAPGMTMPDRQHRRGPRPRDLRHNRPGVTA</sequence>
<dbReference type="InterPro" id="IPR029787">
    <property type="entry name" value="Nucleotide_cyclase"/>
</dbReference>
<dbReference type="InterPro" id="IPR052155">
    <property type="entry name" value="Biofilm_reg_signaling"/>
</dbReference>
<gene>
    <name evidence="3" type="ORF">Daura_23080</name>
</gene>
<evidence type="ECO:0000313" key="4">
    <source>
        <dbReference type="Proteomes" id="UP001058003"/>
    </source>
</evidence>
<dbReference type="PANTHER" id="PTHR44757:SF2">
    <property type="entry name" value="BIOFILM ARCHITECTURE MAINTENANCE PROTEIN MBAA"/>
    <property type="match status" value="1"/>
</dbReference>
<feature type="domain" description="GGDEF" evidence="2">
    <location>
        <begin position="73"/>
        <end position="209"/>
    </location>
</feature>
<dbReference type="NCBIfam" id="TIGR00254">
    <property type="entry name" value="GGDEF"/>
    <property type="match status" value="1"/>
</dbReference>
<accession>A0A9Q9MLB7</accession>
<dbReference type="Proteomes" id="UP001058003">
    <property type="component" value="Chromosome"/>
</dbReference>
<dbReference type="SUPFAM" id="SSF55073">
    <property type="entry name" value="Nucleotide cyclase"/>
    <property type="match status" value="1"/>
</dbReference>
<dbReference type="RefSeq" id="WP_052387326.1">
    <property type="nucleotide sequence ID" value="NZ_CP073767.1"/>
</dbReference>
<dbReference type="SMART" id="SM00267">
    <property type="entry name" value="GGDEF"/>
    <property type="match status" value="1"/>
</dbReference>
<dbReference type="Gene3D" id="3.30.70.270">
    <property type="match status" value="1"/>
</dbReference>
<keyword evidence="4" id="KW-1185">Reference proteome</keyword>